<protein>
    <submittedName>
        <fullName evidence="1">Uncharacterized protein</fullName>
    </submittedName>
</protein>
<proteinExistence type="predicted"/>
<name>A0A1Z9YXT8_9GAMM</name>
<keyword evidence="2" id="KW-1185">Reference proteome</keyword>
<organism evidence="1 2">
    <name type="scientific">Acinetobacter populi</name>
    <dbReference type="NCBI Taxonomy" id="1582270"/>
    <lineage>
        <taxon>Bacteria</taxon>
        <taxon>Pseudomonadati</taxon>
        <taxon>Pseudomonadota</taxon>
        <taxon>Gammaproteobacteria</taxon>
        <taxon>Moraxellales</taxon>
        <taxon>Moraxellaceae</taxon>
        <taxon>Acinetobacter</taxon>
    </lineage>
</organism>
<dbReference type="RefSeq" id="WP_087620625.1">
    <property type="nucleotide sequence ID" value="NZ_NEXX01000003.1"/>
</dbReference>
<dbReference type="Proteomes" id="UP000196536">
    <property type="component" value="Unassembled WGS sequence"/>
</dbReference>
<sequence>MDSKSIRYQNTRLLVDSVGGVSNFADKIGKGQSQTSQFAGTNPIKGIGNKVAREIEDAFEKPYGWLDILHTDVNELSANFNSSLSNIQDEVTNENKEFLRLINTLNLLNSNGQLSPEMIKALYAVIALGN</sequence>
<gene>
    <name evidence="1" type="ORF">CAP51_10040</name>
</gene>
<reference evidence="1 2" key="1">
    <citation type="submission" date="2017-05" db="EMBL/GenBank/DDBJ databases">
        <title>Acinetobacter populi ANC 5415 (= PBJ7), whole genome shotgun sequencing project.</title>
        <authorList>
            <person name="Nemec A."/>
            <person name="Radolfova-Krizova L."/>
        </authorList>
    </citation>
    <scope>NUCLEOTIDE SEQUENCE [LARGE SCALE GENOMIC DNA]</scope>
    <source>
        <strain evidence="1 2">PBJ7</strain>
    </source>
</reference>
<dbReference type="OrthoDB" id="9791537at2"/>
<evidence type="ECO:0000313" key="1">
    <source>
        <dbReference type="EMBL" id="OUY07024.1"/>
    </source>
</evidence>
<dbReference type="AlphaFoldDB" id="A0A1Z9YXT8"/>
<comment type="caution">
    <text evidence="1">The sequence shown here is derived from an EMBL/GenBank/DDBJ whole genome shotgun (WGS) entry which is preliminary data.</text>
</comment>
<evidence type="ECO:0000313" key="2">
    <source>
        <dbReference type="Proteomes" id="UP000196536"/>
    </source>
</evidence>
<accession>A0A1Z9YXT8</accession>
<dbReference type="EMBL" id="NEXX01000003">
    <property type="protein sequence ID" value="OUY07024.1"/>
    <property type="molecule type" value="Genomic_DNA"/>
</dbReference>